<accession>A0AAV4MSF9</accession>
<protein>
    <recommendedName>
        <fullName evidence="4">Secreted protein</fullName>
    </recommendedName>
</protein>
<organism evidence="2 3">
    <name type="scientific">Caerostris extrusa</name>
    <name type="common">Bark spider</name>
    <name type="synonym">Caerostris bankana</name>
    <dbReference type="NCBI Taxonomy" id="172846"/>
    <lineage>
        <taxon>Eukaryota</taxon>
        <taxon>Metazoa</taxon>
        <taxon>Ecdysozoa</taxon>
        <taxon>Arthropoda</taxon>
        <taxon>Chelicerata</taxon>
        <taxon>Arachnida</taxon>
        <taxon>Araneae</taxon>
        <taxon>Araneomorphae</taxon>
        <taxon>Entelegynae</taxon>
        <taxon>Araneoidea</taxon>
        <taxon>Araneidae</taxon>
        <taxon>Caerostris</taxon>
    </lineage>
</organism>
<sequence>MKASTTSKVGRLVSFRLVVVLLSLTRLVDARVWNPGISLANDSRGKWVKERDRNAVADMSGFNAGALLEMRMCRAVVPVHRTRQMVQ</sequence>
<feature type="chain" id="PRO_5043876087" description="Secreted protein" evidence="1">
    <location>
        <begin position="31"/>
        <end position="87"/>
    </location>
</feature>
<evidence type="ECO:0000313" key="2">
    <source>
        <dbReference type="EMBL" id="GIX74763.1"/>
    </source>
</evidence>
<reference evidence="2 3" key="1">
    <citation type="submission" date="2021-06" db="EMBL/GenBank/DDBJ databases">
        <title>Caerostris extrusa draft genome.</title>
        <authorList>
            <person name="Kono N."/>
            <person name="Arakawa K."/>
        </authorList>
    </citation>
    <scope>NUCLEOTIDE SEQUENCE [LARGE SCALE GENOMIC DNA]</scope>
</reference>
<gene>
    <name evidence="2" type="ORF">CEXT_313921</name>
</gene>
<feature type="signal peptide" evidence="1">
    <location>
        <begin position="1"/>
        <end position="30"/>
    </location>
</feature>
<dbReference type="AlphaFoldDB" id="A0AAV4MSF9"/>
<dbReference type="EMBL" id="BPLR01020093">
    <property type="protein sequence ID" value="GIX74763.1"/>
    <property type="molecule type" value="Genomic_DNA"/>
</dbReference>
<keyword evidence="3" id="KW-1185">Reference proteome</keyword>
<evidence type="ECO:0000256" key="1">
    <source>
        <dbReference type="SAM" id="SignalP"/>
    </source>
</evidence>
<name>A0AAV4MSF9_CAEEX</name>
<keyword evidence="1" id="KW-0732">Signal</keyword>
<comment type="caution">
    <text evidence="2">The sequence shown here is derived from an EMBL/GenBank/DDBJ whole genome shotgun (WGS) entry which is preliminary data.</text>
</comment>
<proteinExistence type="predicted"/>
<evidence type="ECO:0008006" key="4">
    <source>
        <dbReference type="Google" id="ProtNLM"/>
    </source>
</evidence>
<dbReference type="Proteomes" id="UP001054945">
    <property type="component" value="Unassembled WGS sequence"/>
</dbReference>
<evidence type="ECO:0000313" key="3">
    <source>
        <dbReference type="Proteomes" id="UP001054945"/>
    </source>
</evidence>